<dbReference type="InterPro" id="IPR018356">
    <property type="entry name" value="Tscrpt_reg_HTH_DeoR_CS"/>
</dbReference>
<dbReference type="Pfam" id="PF00455">
    <property type="entry name" value="DeoRC"/>
    <property type="match status" value="1"/>
</dbReference>
<dbReference type="SMART" id="SM00420">
    <property type="entry name" value="HTH_DEOR"/>
    <property type="match status" value="1"/>
</dbReference>
<accession>A0A1V4HGL1</accession>
<evidence type="ECO:0000256" key="1">
    <source>
        <dbReference type="ARBA" id="ARBA00023015"/>
    </source>
</evidence>
<dbReference type="PANTHER" id="PTHR30363">
    <property type="entry name" value="HTH-TYPE TRANSCRIPTIONAL REGULATOR SRLR-RELATED"/>
    <property type="match status" value="1"/>
</dbReference>
<dbReference type="PROSITE" id="PS51000">
    <property type="entry name" value="HTH_DEOR_2"/>
    <property type="match status" value="1"/>
</dbReference>
<dbReference type="EMBL" id="MBTG01000021">
    <property type="protein sequence ID" value="OPH54646.1"/>
    <property type="molecule type" value="Genomic_DNA"/>
</dbReference>
<evidence type="ECO:0000313" key="6">
    <source>
        <dbReference type="Proteomes" id="UP000190626"/>
    </source>
</evidence>
<dbReference type="Gene3D" id="3.40.50.1360">
    <property type="match status" value="1"/>
</dbReference>
<evidence type="ECO:0000256" key="2">
    <source>
        <dbReference type="ARBA" id="ARBA00023125"/>
    </source>
</evidence>
<reference evidence="6" key="1">
    <citation type="submission" date="2016-07" db="EMBL/GenBank/DDBJ databases">
        <authorList>
            <person name="Florea S."/>
            <person name="Webb J.S."/>
            <person name="Jaromczyk J."/>
            <person name="Schardl C.L."/>
        </authorList>
    </citation>
    <scope>NUCLEOTIDE SEQUENCE [LARGE SCALE GENOMIC DNA]</scope>
    <source>
        <strain evidence="6">CY1</strain>
    </source>
</reference>
<keyword evidence="3" id="KW-0804">Transcription</keyword>
<evidence type="ECO:0000313" key="5">
    <source>
        <dbReference type="EMBL" id="OPH54646.1"/>
    </source>
</evidence>
<dbReference type="InterPro" id="IPR036388">
    <property type="entry name" value="WH-like_DNA-bd_sf"/>
</dbReference>
<keyword evidence="1" id="KW-0805">Transcription regulation</keyword>
<comment type="caution">
    <text evidence="5">The sequence shown here is derived from an EMBL/GenBank/DDBJ whole genome shotgun (WGS) entry which is preliminary data.</text>
</comment>
<protein>
    <submittedName>
        <fullName evidence="5">DeoR family transcriptional regulator</fullName>
    </submittedName>
</protein>
<organism evidence="5 6">
    <name type="scientific">Paenibacillus ferrarius</name>
    <dbReference type="NCBI Taxonomy" id="1469647"/>
    <lineage>
        <taxon>Bacteria</taxon>
        <taxon>Bacillati</taxon>
        <taxon>Bacillota</taxon>
        <taxon>Bacilli</taxon>
        <taxon>Bacillales</taxon>
        <taxon>Paenibacillaceae</taxon>
        <taxon>Paenibacillus</taxon>
    </lineage>
</organism>
<dbReference type="OrthoDB" id="9797223at2"/>
<dbReference type="PROSITE" id="PS00894">
    <property type="entry name" value="HTH_DEOR_1"/>
    <property type="match status" value="1"/>
</dbReference>
<dbReference type="SMART" id="SM01134">
    <property type="entry name" value="DeoRC"/>
    <property type="match status" value="1"/>
</dbReference>
<sequence>MLVAERWQRIVQVVNERGSIRVTELSELCQVTEETIRRDLDRLESEGKLMRSHGGAVSVKEAQTEVPFMERETAQSDFKNSIAKEAITHIREHDRIILDASTTAWYMARWIPDMPLTIITNSMKVALELSTKEKIQVISTGGLLSPKSLSYVGPLAERSLDMYHVHKCFLSCKGVHIQRGISESNELQALIKSKMISIADETYLLADHSKFGMQSLTQVAGWSEIKHVITDGQTSREDVNRIRDIGVNVLQLDKG</sequence>
<dbReference type="GO" id="GO:0003700">
    <property type="term" value="F:DNA-binding transcription factor activity"/>
    <property type="evidence" value="ECO:0007669"/>
    <property type="project" value="InterPro"/>
</dbReference>
<dbReference type="SUPFAM" id="SSF46785">
    <property type="entry name" value="Winged helix' DNA-binding domain"/>
    <property type="match status" value="1"/>
</dbReference>
<dbReference type="InterPro" id="IPR036390">
    <property type="entry name" value="WH_DNA-bd_sf"/>
</dbReference>
<gene>
    <name evidence="5" type="ORF">BC351_30985</name>
</gene>
<dbReference type="PANTHER" id="PTHR30363:SF44">
    <property type="entry name" value="AGA OPERON TRANSCRIPTIONAL REPRESSOR-RELATED"/>
    <property type="match status" value="1"/>
</dbReference>
<name>A0A1V4HGL1_9BACL</name>
<dbReference type="PRINTS" id="PR00037">
    <property type="entry name" value="HTHLACR"/>
</dbReference>
<keyword evidence="6" id="KW-1185">Reference proteome</keyword>
<dbReference type="InterPro" id="IPR037171">
    <property type="entry name" value="NagB/RpiA_transferase-like"/>
</dbReference>
<feature type="domain" description="HTH deoR-type" evidence="4">
    <location>
        <begin position="3"/>
        <end position="58"/>
    </location>
</feature>
<dbReference type="Proteomes" id="UP000190626">
    <property type="component" value="Unassembled WGS sequence"/>
</dbReference>
<dbReference type="InterPro" id="IPR014036">
    <property type="entry name" value="DeoR-like_C"/>
</dbReference>
<dbReference type="STRING" id="1469647.BC351_30985"/>
<dbReference type="InterPro" id="IPR050313">
    <property type="entry name" value="Carb_Metab_HTH_regulators"/>
</dbReference>
<dbReference type="SUPFAM" id="SSF100950">
    <property type="entry name" value="NagB/RpiA/CoA transferase-like"/>
    <property type="match status" value="1"/>
</dbReference>
<dbReference type="RefSeq" id="WP_079414896.1">
    <property type="nucleotide sequence ID" value="NZ_MBTG01000021.1"/>
</dbReference>
<dbReference type="Gene3D" id="1.10.10.10">
    <property type="entry name" value="Winged helix-like DNA-binding domain superfamily/Winged helix DNA-binding domain"/>
    <property type="match status" value="1"/>
</dbReference>
<dbReference type="AlphaFoldDB" id="A0A1V4HGL1"/>
<dbReference type="Pfam" id="PF08220">
    <property type="entry name" value="HTH_DeoR"/>
    <property type="match status" value="1"/>
</dbReference>
<dbReference type="InterPro" id="IPR001034">
    <property type="entry name" value="DeoR_HTH"/>
</dbReference>
<proteinExistence type="predicted"/>
<evidence type="ECO:0000259" key="4">
    <source>
        <dbReference type="PROSITE" id="PS51000"/>
    </source>
</evidence>
<keyword evidence="2" id="KW-0238">DNA-binding</keyword>
<evidence type="ECO:0000256" key="3">
    <source>
        <dbReference type="ARBA" id="ARBA00023163"/>
    </source>
</evidence>
<dbReference type="GO" id="GO:0003677">
    <property type="term" value="F:DNA binding"/>
    <property type="evidence" value="ECO:0007669"/>
    <property type="project" value="UniProtKB-KW"/>
</dbReference>